<dbReference type="AlphaFoldDB" id="A0A8K0JFS2"/>
<gene>
    <name evidence="7" type="ORF">FFLO_06016</name>
</gene>
<keyword evidence="3" id="KW-0694">RNA-binding</keyword>
<feature type="compositionally biased region" description="Gly residues" evidence="6">
    <location>
        <begin position="136"/>
        <end position="150"/>
    </location>
</feature>
<comment type="caution">
    <text evidence="7">The sequence shown here is derived from an EMBL/GenBank/DDBJ whole genome shotgun (WGS) entry which is preliminary data.</text>
</comment>
<organism evidence="7 8">
    <name type="scientific">Filobasidium floriforme</name>
    <dbReference type="NCBI Taxonomy" id="5210"/>
    <lineage>
        <taxon>Eukaryota</taxon>
        <taxon>Fungi</taxon>
        <taxon>Dikarya</taxon>
        <taxon>Basidiomycota</taxon>
        <taxon>Agaricomycotina</taxon>
        <taxon>Tremellomycetes</taxon>
        <taxon>Filobasidiales</taxon>
        <taxon>Filobasidiaceae</taxon>
        <taxon>Filobasidium</taxon>
    </lineage>
</organism>
<comment type="domain">
    <text evidence="5">The RNA gate region regulates mRNA cap recognition to prevent promiscuous mRNA-binding before assembly of eif3d into the full eukaryotic translation initiation factor 3 (eIF-3) complex.</text>
</comment>
<evidence type="ECO:0000256" key="3">
    <source>
        <dbReference type="ARBA" id="ARBA00022884"/>
    </source>
</evidence>
<feature type="region of interest" description="RNA gate" evidence="5">
    <location>
        <begin position="308"/>
        <end position="322"/>
    </location>
</feature>
<feature type="region of interest" description="Disordered" evidence="6">
    <location>
        <begin position="51"/>
        <end position="77"/>
    </location>
</feature>
<dbReference type="GO" id="GO:0002191">
    <property type="term" value="P:cap-dependent translational initiation"/>
    <property type="evidence" value="ECO:0007669"/>
    <property type="project" value="UniProtKB-UniRule"/>
</dbReference>
<protein>
    <recommendedName>
        <fullName evidence="5">Eukaryotic translation initiation factor 3 subunit D</fullName>
        <shortName evidence="5">eIF3d</shortName>
    </recommendedName>
</protein>
<dbReference type="GO" id="GO:0003743">
    <property type="term" value="F:translation initiation factor activity"/>
    <property type="evidence" value="ECO:0007669"/>
    <property type="project" value="UniProtKB-UniRule"/>
</dbReference>
<feature type="compositionally biased region" description="Gly residues" evidence="6">
    <location>
        <begin position="158"/>
        <end position="168"/>
    </location>
</feature>
<evidence type="ECO:0000256" key="4">
    <source>
        <dbReference type="ARBA" id="ARBA00022917"/>
    </source>
</evidence>
<evidence type="ECO:0000313" key="7">
    <source>
        <dbReference type="EMBL" id="KAG7528652.1"/>
    </source>
</evidence>
<name>A0A8K0JFS2_9TREE</name>
<dbReference type="PANTHER" id="PTHR12399:SF0">
    <property type="entry name" value="EUKARYOTIC TRANSLATION INITIATION FACTOR 3 SUBUNIT D"/>
    <property type="match status" value="1"/>
</dbReference>
<accession>A0A8K0JFS2</accession>
<dbReference type="HAMAP" id="MF_03003">
    <property type="entry name" value="eIF3d"/>
    <property type="match status" value="1"/>
</dbReference>
<dbReference type="PIRSF" id="PIRSF016281">
    <property type="entry name" value="EIF-3_zeta"/>
    <property type="match status" value="1"/>
</dbReference>
<feature type="region of interest" description="Disordered" evidence="6">
    <location>
        <begin position="111"/>
        <end position="168"/>
    </location>
</feature>
<dbReference type="GO" id="GO:0033290">
    <property type="term" value="C:eukaryotic 48S preinitiation complex"/>
    <property type="evidence" value="ECO:0007669"/>
    <property type="project" value="UniProtKB-UniRule"/>
</dbReference>
<evidence type="ECO:0000256" key="2">
    <source>
        <dbReference type="ARBA" id="ARBA00022540"/>
    </source>
</evidence>
<comment type="function">
    <text evidence="5">mRNA cap-binding component of the eukaryotic translation initiation factor 3 (eIF-3) complex, which is involved in protein synthesis of a specialized repertoire of mRNAs and, together with other initiation factors, stimulates binding of mRNA and methionyl-tRNAi to the 40S ribosome. The eIF-3 complex specifically targets and initiates translation of a subset of mRNAs involved in cell proliferation. In the eIF-3 complex, eif3d specifically recognizes and binds the 7-methylguanosine cap of a subset of mRNAs.</text>
</comment>
<sequence length="577" mass="63435">MASFSLPPIYDNEDKSWGPSSSTVPKVFQDIPYALHSKADKINHIADWSTESTNAEQGPGGRNARQGGTRGGRRDAYGVSASTAAGNAFGYVHDEDEKSFSLVDSGRAGAGAARGRGSGLFQNRGRGRGAARGSVGFRGGRGGFQAGGARGDGRPERGGWGTYRGRGRGGYGGWDKPQRVRDWSITIGPEWQMLEEITFARLQKLNLNVQEPEDLSIHGTIYSYDKAFDAVNTRNDKPLQIIDMVKYNTTTSDDPVIHSLAEKNEANVYTTDAILSVLMTATRSVNSWDIVIVREGDNVYLDKREGGPFDFVTVNENAADPPADTDKPDAINSPASLSLEATYINQNFACQVVDQTKRKAFKDPNPFYSTEETEPLASCAYRYRKFDLSLQAEQEATDKVKMVVRTEVDAYQNKKDQYITIKALNEFDPRAQGSGKAPDWRSKLDASRGAVVATEMKNNSAKLARWAVQSVLAGAETMKLGFISRQNPKDPQRHTIVGVQSHKPRDFAGQMAVSLANGWGIVRMIVDLCMKQPEGRYVLVKDPNNPLVRLYAVPADALEALEEQEEDEEVDEDNQDL</sequence>
<dbReference type="GO" id="GO:0098808">
    <property type="term" value="F:mRNA cap binding"/>
    <property type="evidence" value="ECO:0007669"/>
    <property type="project" value="UniProtKB-UniRule"/>
</dbReference>
<comment type="subunit">
    <text evidence="5">Component of the eukaryotic translation initiation factor 3 (eIF-3) complex.</text>
</comment>
<dbReference type="GO" id="GO:0001732">
    <property type="term" value="P:formation of cytoplasmic translation initiation complex"/>
    <property type="evidence" value="ECO:0007669"/>
    <property type="project" value="UniProtKB-UniRule"/>
</dbReference>
<dbReference type="PANTHER" id="PTHR12399">
    <property type="entry name" value="EUKARYOTIC TRANSLATION INITIATION FACTOR 3 SUBUNIT 7"/>
    <property type="match status" value="1"/>
</dbReference>
<dbReference type="GO" id="GO:0005852">
    <property type="term" value="C:eukaryotic translation initiation factor 3 complex"/>
    <property type="evidence" value="ECO:0007669"/>
    <property type="project" value="UniProtKB-UniRule"/>
</dbReference>
<feature type="region of interest" description="Disordered" evidence="6">
    <location>
        <begin position="1"/>
        <end position="21"/>
    </location>
</feature>
<keyword evidence="4 5" id="KW-0648">Protein biosynthesis</keyword>
<keyword evidence="2 5" id="KW-0396">Initiation factor</keyword>
<evidence type="ECO:0000313" key="8">
    <source>
        <dbReference type="Proteomes" id="UP000812966"/>
    </source>
</evidence>
<comment type="similarity">
    <text evidence="5">Belongs to the eIF-3 subunit D family.</text>
</comment>
<dbReference type="InterPro" id="IPR007783">
    <property type="entry name" value="eIF3d"/>
</dbReference>
<comment type="subcellular location">
    <subcellularLocation>
        <location evidence="5">Cytoplasm</location>
    </subcellularLocation>
</comment>
<dbReference type="EMBL" id="JABELV010000173">
    <property type="protein sequence ID" value="KAG7528652.1"/>
    <property type="molecule type" value="Genomic_DNA"/>
</dbReference>
<evidence type="ECO:0000256" key="5">
    <source>
        <dbReference type="HAMAP-Rule" id="MF_03003"/>
    </source>
</evidence>
<proteinExistence type="inferred from homology"/>
<keyword evidence="1 5" id="KW-0963">Cytoplasm</keyword>
<keyword evidence="8" id="KW-1185">Reference proteome</keyword>
<evidence type="ECO:0000256" key="1">
    <source>
        <dbReference type="ARBA" id="ARBA00022490"/>
    </source>
</evidence>
<evidence type="ECO:0000256" key="6">
    <source>
        <dbReference type="SAM" id="MobiDB-lite"/>
    </source>
</evidence>
<dbReference type="Proteomes" id="UP000812966">
    <property type="component" value="Unassembled WGS sequence"/>
</dbReference>
<dbReference type="Pfam" id="PF05091">
    <property type="entry name" value="eIF-3_zeta"/>
    <property type="match status" value="1"/>
</dbReference>
<reference evidence="7" key="1">
    <citation type="submission" date="2020-04" db="EMBL/GenBank/DDBJ databases">
        <title>Analysis of mating type loci in Filobasidium floriforme.</title>
        <authorList>
            <person name="Nowrousian M."/>
        </authorList>
    </citation>
    <scope>NUCLEOTIDE SEQUENCE</scope>
    <source>
        <strain evidence="7">CBS 6242</strain>
    </source>
</reference>
<dbReference type="GO" id="GO:0016282">
    <property type="term" value="C:eukaryotic 43S preinitiation complex"/>
    <property type="evidence" value="ECO:0007669"/>
    <property type="project" value="UniProtKB-UniRule"/>
</dbReference>